<gene>
    <name evidence="3" type="primary">ltrA</name>
    <name evidence="3" type="ORF">ER308_04410</name>
</gene>
<evidence type="ECO:0000256" key="1">
    <source>
        <dbReference type="ARBA" id="ARBA00025589"/>
    </source>
</evidence>
<dbReference type="InterPro" id="IPR051083">
    <property type="entry name" value="GrpII_Intron_Splice-Mob/Def"/>
</dbReference>
<name>A0A411YCC4_9ACTN</name>
<keyword evidence="3" id="KW-0695">RNA-directed DNA polymerase</keyword>
<organism evidence="3 4">
    <name type="scientific">Egibacter rhizosphaerae</name>
    <dbReference type="NCBI Taxonomy" id="1670831"/>
    <lineage>
        <taxon>Bacteria</taxon>
        <taxon>Bacillati</taxon>
        <taxon>Actinomycetota</taxon>
        <taxon>Nitriliruptoria</taxon>
        <taxon>Egibacterales</taxon>
        <taxon>Egibacteraceae</taxon>
        <taxon>Egibacter</taxon>
    </lineage>
</organism>
<dbReference type="InterPro" id="IPR043502">
    <property type="entry name" value="DNA/RNA_pol_sf"/>
</dbReference>
<evidence type="ECO:0000259" key="2">
    <source>
        <dbReference type="PROSITE" id="PS50878"/>
    </source>
</evidence>
<evidence type="ECO:0000313" key="3">
    <source>
        <dbReference type="EMBL" id="QBI18859.1"/>
    </source>
</evidence>
<dbReference type="PANTHER" id="PTHR34047">
    <property type="entry name" value="NUCLEAR INTRON MATURASE 1, MITOCHONDRIAL-RELATED"/>
    <property type="match status" value="1"/>
</dbReference>
<feature type="domain" description="Reverse transcriptase" evidence="2">
    <location>
        <begin position="53"/>
        <end position="293"/>
    </location>
</feature>
<dbReference type="EMBL" id="CP036402">
    <property type="protein sequence ID" value="QBI18859.1"/>
    <property type="molecule type" value="Genomic_DNA"/>
</dbReference>
<keyword evidence="4" id="KW-1185">Reference proteome</keyword>
<dbReference type="EC" id="2.7.7.49" evidence="3"/>
<accession>A0A411YCC4</accession>
<sequence>MSKLKSQGKPFAISKWDVWEAFKRVKKNGGGPGVDGQTIEAFEADLQDNLYKVWNRMSSGSYFPPPVKAVEIPKQHGGGTRTLGVPTVADRVAQTVVAMHLESRVEPVFHPDSYGYRQGKAALDAVAVCRKRCWEHDWVIDLDVASFFDSVRHDLIVKAVEAHTDAPWVLLYLKRWLQAPMRQPDGFLLQRDQGTPQGSAVSPVLANLFLHYAFDAWMQRTYPRVPFERYADDAVVHCVSERQARHVLAAIAERMEQVGLRLHPAKTKIVYCKDANRPLDYEHTSFTFLGFTFRPRGARRKDGRIFLGFAPAISKDALNKISGQVRRWRLHRRTNLTLVELARAINPIVRGWMNYYGAFYRSAMYPLLARINAYLVRWLRRKHKRLRGVHPAHRAFTGATKREPRLFEHWRWVPSVW</sequence>
<dbReference type="AlphaFoldDB" id="A0A411YCC4"/>
<dbReference type="PANTHER" id="PTHR34047:SF3">
    <property type="entry name" value="BLR2052 PROTEIN"/>
    <property type="match status" value="1"/>
</dbReference>
<dbReference type="OrthoDB" id="1550386at2"/>
<dbReference type="Proteomes" id="UP000291469">
    <property type="component" value="Chromosome"/>
</dbReference>
<dbReference type="KEGG" id="erz:ER308_04410"/>
<dbReference type="Pfam" id="PF00078">
    <property type="entry name" value="RVT_1"/>
    <property type="match status" value="1"/>
</dbReference>
<dbReference type="InterPro" id="IPR043128">
    <property type="entry name" value="Rev_trsase/Diguanyl_cyclase"/>
</dbReference>
<keyword evidence="3" id="KW-0808">Transferase</keyword>
<comment type="function">
    <text evidence="1">Poorly processive, error-prone DNA polymerase involved in untargeted mutagenesis. Copies undamaged DNA at stalled replication forks, which arise in vivo from mismatched or misaligned primer ends. These misaligned primers can be extended by PolIV. Exhibits no 3'-5' exonuclease (proofreading) activity. May be involved in translesional synthesis, in conjunction with the beta clamp from PolIII.</text>
</comment>
<protein>
    <submittedName>
        <fullName evidence="3">Group II intron reverse transcriptase/maturase</fullName>
        <ecNumber evidence="3">2.7.7.49</ecNumber>
    </submittedName>
</protein>
<proteinExistence type="predicted"/>
<dbReference type="InterPro" id="IPR013597">
    <property type="entry name" value="Mat_intron_G2"/>
</dbReference>
<dbReference type="GO" id="GO:0003964">
    <property type="term" value="F:RNA-directed DNA polymerase activity"/>
    <property type="evidence" value="ECO:0007669"/>
    <property type="project" value="UniProtKB-KW"/>
</dbReference>
<dbReference type="RefSeq" id="WP_131153856.1">
    <property type="nucleotide sequence ID" value="NZ_CP036402.1"/>
</dbReference>
<dbReference type="NCBIfam" id="TIGR04416">
    <property type="entry name" value="group_II_RT_mat"/>
    <property type="match status" value="1"/>
</dbReference>
<dbReference type="Pfam" id="PF08388">
    <property type="entry name" value="GIIM"/>
    <property type="match status" value="1"/>
</dbReference>
<dbReference type="CDD" id="cd01651">
    <property type="entry name" value="RT_G2_intron"/>
    <property type="match status" value="1"/>
</dbReference>
<dbReference type="Gene3D" id="3.30.70.270">
    <property type="match status" value="1"/>
</dbReference>
<dbReference type="PROSITE" id="PS50878">
    <property type="entry name" value="RT_POL"/>
    <property type="match status" value="1"/>
</dbReference>
<reference evidence="3 4" key="1">
    <citation type="submission" date="2019-01" db="EMBL/GenBank/DDBJ databases">
        <title>Egibacter rhizosphaerae EGI 80759T.</title>
        <authorList>
            <person name="Chen D.-D."/>
            <person name="Tian Y."/>
            <person name="Jiao J.-Y."/>
            <person name="Zhang X.-T."/>
            <person name="Zhang Y.-G."/>
            <person name="Zhang Y."/>
            <person name="Xiao M."/>
            <person name="Shu W.-S."/>
            <person name="Li W.-J."/>
        </authorList>
    </citation>
    <scope>NUCLEOTIDE SEQUENCE [LARGE SCALE GENOMIC DNA]</scope>
    <source>
        <strain evidence="3 4">EGI 80759</strain>
    </source>
</reference>
<keyword evidence="3" id="KW-0548">Nucleotidyltransferase</keyword>
<evidence type="ECO:0000313" key="4">
    <source>
        <dbReference type="Proteomes" id="UP000291469"/>
    </source>
</evidence>
<dbReference type="InterPro" id="IPR030931">
    <property type="entry name" value="Group_II_RT_mat"/>
</dbReference>
<dbReference type="InterPro" id="IPR000477">
    <property type="entry name" value="RT_dom"/>
</dbReference>
<dbReference type="SUPFAM" id="SSF56672">
    <property type="entry name" value="DNA/RNA polymerases"/>
    <property type="match status" value="1"/>
</dbReference>